<evidence type="ECO:0000313" key="2">
    <source>
        <dbReference type="Proteomes" id="UP000746690"/>
    </source>
</evidence>
<dbReference type="CDD" id="cd07821">
    <property type="entry name" value="PYR_PYL_RCAR_like"/>
    <property type="match status" value="1"/>
</dbReference>
<dbReference type="EMBL" id="JABBHF010000001">
    <property type="protein sequence ID" value="NMH85918.1"/>
    <property type="molecule type" value="Genomic_DNA"/>
</dbReference>
<gene>
    <name evidence="1" type="ORF">HHX25_00220</name>
</gene>
<dbReference type="InterPro" id="IPR019587">
    <property type="entry name" value="Polyketide_cyclase/dehydratase"/>
</dbReference>
<organism evidence="1 2">
    <name type="scientific">Flavivirga algicola</name>
    <dbReference type="NCBI Taxonomy" id="2729136"/>
    <lineage>
        <taxon>Bacteria</taxon>
        <taxon>Pseudomonadati</taxon>
        <taxon>Bacteroidota</taxon>
        <taxon>Flavobacteriia</taxon>
        <taxon>Flavobacteriales</taxon>
        <taxon>Flavobacteriaceae</taxon>
        <taxon>Flavivirga</taxon>
    </lineage>
</organism>
<proteinExistence type="predicted"/>
<sequence length="203" mass="23169">MKNNRLSILTLIGALFLFNLTVMAQKKKKYKEINIIKASDTINVSADSLWNIVKKFDNVGVYFSGIDHAVGKGEPEFEGATCSERTCYVNLKGYSEIHEKLTLFDEEKRELAYELTSGAPSFMIFAGNHWTIKEISPNQCTLKMHASIRMKRFMGFLFGGKLKRTIEKQLPEALQELKVYAETGDVSQAKKERMVKLKKKNIF</sequence>
<dbReference type="SUPFAM" id="SSF55961">
    <property type="entry name" value="Bet v1-like"/>
    <property type="match status" value="1"/>
</dbReference>
<keyword evidence="2" id="KW-1185">Reference proteome</keyword>
<comment type="caution">
    <text evidence="1">The sequence shown here is derived from an EMBL/GenBank/DDBJ whole genome shotgun (WGS) entry which is preliminary data.</text>
</comment>
<accession>A0ABX1RT13</accession>
<dbReference type="RefSeq" id="WP_169668870.1">
    <property type="nucleotide sequence ID" value="NZ_JABBHF010000001.1"/>
</dbReference>
<dbReference type="InterPro" id="IPR023393">
    <property type="entry name" value="START-like_dom_sf"/>
</dbReference>
<dbReference type="Gene3D" id="3.30.530.20">
    <property type="match status" value="1"/>
</dbReference>
<name>A0ABX1RT13_9FLAO</name>
<dbReference type="Pfam" id="PF10604">
    <property type="entry name" value="Polyketide_cyc2"/>
    <property type="match status" value="1"/>
</dbReference>
<dbReference type="Proteomes" id="UP000746690">
    <property type="component" value="Unassembled WGS sequence"/>
</dbReference>
<evidence type="ECO:0000313" key="1">
    <source>
        <dbReference type="EMBL" id="NMH85918.1"/>
    </source>
</evidence>
<reference evidence="1 2" key="1">
    <citation type="submission" date="2020-04" db="EMBL/GenBank/DDBJ databases">
        <title>A Flavivirga sp. nov.</title>
        <authorList>
            <person name="Sun X."/>
        </authorList>
    </citation>
    <scope>NUCLEOTIDE SEQUENCE [LARGE SCALE GENOMIC DNA]</scope>
    <source>
        <strain evidence="1 2">Y03</strain>
    </source>
</reference>
<protein>
    <submittedName>
        <fullName evidence="1">SRPBCC family protein</fullName>
    </submittedName>
</protein>